<organism evidence="10 11">
    <name type="scientific">Fodinicurvata halophila</name>
    <dbReference type="NCBI Taxonomy" id="1419723"/>
    <lineage>
        <taxon>Bacteria</taxon>
        <taxon>Pseudomonadati</taxon>
        <taxon>Pseudomonadota</taxon>
        <taxon>Alphaproteobacteria</taxon>
        <taxon>Rhodospirillales</taxon>
        <taxon>Rhodovibrionaceae</taxon>
        <taxon>Fodinicurvata</taxon>
    </lineage>
</organism>
<gene>
    <name evidence="10" type="ORF">ACFOW6_02625</name>
</gene>
<feature type="transmembrane region" description="Helical" evidence="8">
    <location>
        <begin position="76"/>
        <end position="98"/>
    </location>
</feature>
<dbReference type="Pfam" id="PF00528">
    <property type="entry name" value="BPD_transp_1"/>
    <property type="match status" value="1"/>
</dbReference>
<keyword evidence="7 8" id="KW-0472">Membrane</keyword>
<comment type="similarity">
    <text evidence="8">Belongs to the binding-protein-dependent transport system permease family.</text>
</comment>
<keyword evidence="11" id="KW-1185">Reference proteome</keyword>
<feature type="transmembrane region" description="Helical" evidence="8">
    <location>
        <begin position="110"/>
        <end position="131"/>
    </location>
</feature>
<dbReference type="PANTHER" id="PTHR43357">
    <property type="entry name" value="INNER MEMBRANE ABC TRANSPORTER PERMEASE PROTEIN YDCV"/>
    <property type="match status" value="1"/>
</dbReference>
<dbReference type="PROSITE" id="PS50928">
    <property type="entry name" value="ABC_TM1"/>
    <property type="match status" value="1"/>
</dbReference>
<evidence type="ECO:0000256" key="6">
    <source>
        <dbReference type="ARBA" id="ARBA00022989"/>
    </source>
</evidence>
<feature type="transmembrane region" description="Helical" evidence="8">
    <location>
        <begin position="20"/>
        <end position="41"/>
    </location>
</feature>
<name>A0ABV8UHX6_9PROT</name>
<keyword evidence="5 8" id="KW-0812">Transmembrane</keyword>
<feature type="domain" description="ABC transmembrane type-1" evidence="9">
    <location>
        <begin position="72"/>
        <end position="260"/>
    </location>
</feature>
<accession>A0ABV8UHX6</accession>
<evidence type="ECO:0000313" key="11">
    <source>
        <dbReference type="Proteomes" id="UP001595799"/>
    </source>
</evidence>
<feature type="transmembrane region" description="Helical" evidence="8">
    <location>
        <begin position="143"/>
        <end position="163"/>
    </location>
</feature>
<evidence type="ECO:0000256" key="1">
    <source>
        <dbReference type="ARBA" id="ARBA00004429"/>
    </source>
</evidence>
<dbReference type="EMBL" id="JBHSCW010000001">
    <property type="protein sequence ID" value="MFC4350433.1"/>
    <property type="molecule type" value="Genomic_DNA"/>
</dbReference>
<keyword evidence="4" id="KW-0997">Cell inner membrane</keyword>
<evidence type="ECO:0000256" key="5">
    <source>
        <dbReference type="ARBA" id="ARBA00022692"/>
    </source>
</evidence>
<evidence type="ECO:0000256" key="2">
    <source>
        <dbReference type="ARBA" id="ARBA00022448"/>
    </source>
</evidence>
<comment type="caution">
    <text evidence="10">The sequence shown here is derived from an EMBL/GenBank/DDBJ whole genome shotgun (WGS) entry which is preliminary data.</text>
</comment>
<comment type="subcellular location">
    <subcellularLocation>
        <location evidence="1">Cell inner membrane</location>
        <topology evidence="1">Multi-pass membrane protein</topology>
    </subcellularLocation>
    <subcellularLocation>
        <location evidence="8">Cell membrane</location>
        <topology evidence="8">Multi-pass membrane protein</topology>
    </subcellularLocation>
</comment>
<evidence type="ECO:0000313" key="10">
    <source>
        <dbReference type="EMBL" id="MFC4350433.1"/>
    </source>
</evidence>
<keyword evidence="3" id="KW-1003">Cell membrane</keyword>
<evidence type="ECO:0000256" key="3">
    <source>
        <dbReference type="ARBA" id="ARBA00022475"/>
    </source>
</evidence>
<feature type="transmembrane region" description="Helical" evidence="8">
    <location>
        <begin position="242"/>
        <end position="263"/>
    </location>
</feature>
<feature type="transmembrane region" description="Helical" evidence="8">
    <location>
        <begin position="184"/>
        <end position="207"/>
    </location>
</feature>
<dbReference type="CDD" id="cd06261">
    <property type="entry name" value="TM_PBP2"/>
    <property type="match status" value="1"/>
</dbReference>
<dbReference type="PANTHER" id="PTHR43357:SF4">
    <property type="entry name" value="INNER MEMBRANE ABC TRANSPORTER PERMEASE PROTEIN YDCV"/>
    <property type="match status" value="1"/>
</dbReference>
<evidence type="ECO:0000256" key="4">
    <source>
        <dbReference type="ARBA" id="ARBA00022519"/>
    </source>
</evidence>
<protein>
    <submittedName>
        <fullName evidence="10">ABC transporter permease</fullName>
    </submittedName>
</protein>
<sequence length="275" mass="29405">MAPPLHATRSQVAGYYGLRVFVALVCLFLVAPILTIIPLSFSSGTFLSYPMPGFSLRWYEEVLAPRPWMFALRNSLVVALGATVLATTLGTLAALGMARKNLRGLAVINGFLLSPMIVPLIITAVGLYFYFAQLGLTNSFLGLILAHTALCLPFVLVTVAATLEGFDGTLVRAAQSLGAPPLTVFRRVILPIISPGVASGALFAFAISFDEVVVAVFLAGPSQRTLPKQMFSGLRENIDPSILAMATLLVVLATCLMIVAGLLKRRSERLRGARN</sequence>
<proteinExistence type="inferred from homology"/>
<keyword evidence="6 8" id="KW-1133">Transmembrane helix</keyword>
<reference evidence="11" key="1">
    <citation type="journal article" date="2019" name="Int. J. Syst. Evol. Microbiol.">
        <title>The Global Catalogue of Microorganisms (GCM) 10K type strain sequencing project: providing services to taxonomists for standard genome sequencing and annotation.</title>
        <authorList>
            <consortium name="The Broad Institute Genomics Platform"/>
            <consortium name="The Broad Institute Genome Sequencing Center for Infectious Disease"/>
            <person name="Wu L."/>
            <person name="Ma J."/>
        </authorList>
    </citation>
    <scope>NUCLEOTIDE SEQUENCE [LARGE SCALE GENOMIC DNA]</scope>
    <source>
        <strain evidence="11">CECT 8472</strain>
    </source>
</reference>
<evidence type="ECO:0000256" key="7">
    <source>
        <dbReference type="ARBA" id="ARBA00023136"/>
    </source>
</evidence>
<dbReference type="Gene3D" id="1.10.3720.10">
    <property type="entry name" value="MetI-like"/>
    <property type="match status" value="1"/>
</dbReference>
<dbReference type="RefSeq" id="WP_382420769.1">
    <property type="nucleotide sequence ID" value="NZ_JBHSCW010000001.1"/>
</dbReference>
<dbReference type="SUPFAM" id="SSF161098">
    <property type="entry name" value="MetI-like"/>
    <property type="match status" value="1"/>
</dbReference>
<dbReference type="InterPro" id="IPR035906">
    <property type="entry name" value="MetI-like_sf"/>
</dbReference>
<evidence type="ECO:0000259" key="9">
    <source>
        <dbReference type="PROSITE" id="PS50928"/>
    </source>
</evidence>
<keyword evidence="2 8" id="KW-0813">Transport</keyword>
<dbReference type="Proteomes" id="UP001595799">
    <property type="component" value="Unassembled WGS sequence"/>
</dbReference>
<dbReference type="InterPro" id="IPR000515">
    <property type="entry name" value="MetI-like"/>
</dbReference>
<evidence type="ECO:0000256" key="8">
    <source>
        <dbReference type="RuleBase" id="RU363032"/>
    </source>
</evidence>